<accession>A0A2P2IIV3</accession>
<sequence>MEKLVDIISNVRFLYFIDVGPLHSSTKEMDIVIVGYINKQHKCTYTARKTRGDGGHRKI</sequence>
<dbReference type="EMBL" id="GGEC01000662">
    <property type="protein sequence ID" value="MBW81145.1"/>
    <property type="molecule type" value="Transcribed_RNA"/>
</dbReference>
<evidence type="ECO:0000313" key="1">
    <source>
        <dbReference type="EMBL" id="MBW81145.1"/>
    </source>
</evidence>
<dbReference type="AlphaFoldDB" id="A0A2P2IIV3"/>
<protein>
    <submittedName>
        <fullName evidence="1">Uncharacterized protein</fullName>
    </submittedName>
</protein>
<proteinExistence type="predicted"/>
<name>A0A2P2IIV3_RHIMU</name>
<organism evidence="1">
    <name type="scientific">Rhizophora mucronata</name>
    <name type="common">Asiatic mangrove</name>
    <dbReference type="NCBI Taxonomy" id="61149"/>
    <lineage>
        <taxon>Eukaryota</taxon>
        <taxon>Viridiplantae</taxon>
        <taxon>Streptophyta</taxon>
        <taxon>Embryophyta</taxon>
        <taxon>Tracheophyta</taxon>
        <taxon>Spermatophyta</taxon>
        <taxon>Magnoliopsida</taxon>
        <taxon>eudicotyledons</taxon>
        <taxon>Gunneridae</taxon>
        <taxon>Pentapetalae</taxon>
        <taxon>rosids</taxon>
        <taxon>fabids</taxon>
        <taxon>Malpighiales</taxon>
        <taxon>Rhizophoraceae</taxon>
        <taxon>Rhizophora</taxon>
    </lineage>
</organism>
<reference evidence="1" key="1">
    <citation type="submission" date="2018-02" db="EMBL/GenBank/DDBJ databases">
        <title>Rhizophora mucronata_Transcriptome.</title>
        <authorList>
            <person name="Meera S.P."/>
            <person name="Sreeshan A."/>
            <person name="Augustine A."/>
        </authorList>
    </citation>
    <scope>NUCLEOTIDE SEQUENCE</scope>
    <source>
        <tissue evidence="1">Leaf</tissue>
    </source>
</reference>